<accession>A0A0X3PQD9</accession>
<organism evidence="3">
    <name type="scientific">Schistocephalus solidus</name>
    <name type="common">Tapeworm</name>
    <dbReference type="NCBI Taxonomy" id="70667"/>
    <lineage>
        <taxon>Eukaryota</taxon>
        <taxon>Metazoa</taxon>
        <taxon>Spiralia</taxon>
        <taxon>Lophotrochozoa</taxon>
        <taxon>Platyhelminthes</taxon>
        <taxon>Cestoda</taxon>
        <taxon>Eucestoda</taxon>
        <taxon>Diphyllobothriidea</taxon>
        <taxon>Diphyllobothriidae</taxon>
        <taxon>Schistocephalus</taxon>
    </lineage>
</organism>
<reference evidence="3" key="1">
    <citation type="submission" date="2016-01" db="EMBL/GenBank/DDBJ databases">
        <title>Reference transcriptome for the parasite Schistocephalus solidus: insights into the molecular evolution of parasitism.</title>
        <authorList>
            <person name="Hebert F.O."/>
            <person name="Grambauer S."/>
            <person name="Barber I."/>
            <person name="Landry C.R."/>
            <person name="Aubin-Horth N."/>
        </authorList>
    </citation>
    <scope>NUCLEOTIDE SEQUENCE</scope>
</reference>
<dbReference type="AlphaFoldDB" id="A0A0X3PQD9"/>
<feature type="signal peptide" evidence="2">
    <location>
        <begin position="1"/>
        <end position="26"/>
    </location>
</feature>
<evidence type="ECO:0000256" key="1">
    <source>
        <dbReference type="SAM" id="Phobius"/>
    </source>
</evidence>
<proteinExistence type="predicted"/>
<keyword evidence="1" id="KW-0472">Membrane</keyword>
<keyword evidence="1" id="KW-0812">Transmembrane</keyword>
<feature type="chain" id="PRO_5007051272" evidence="2">
    <location>
        <begin position="27"/>
        <end position="606"/>
    </location>
</feature>
<dbReference type="EMBL" id="GEEE01009060">
    <property type="protein sequence ID" value="JAP54165.1"/>
    <property type="molecule type" value="Transcribed_RNA"/>
</dbReference>
<keyword evidence="2" id="KW-0732">Signal</keyword>
<protein>
    <submittedName>
        <fullName evidence="3">Uncharacterized protein</fullName>
    </submittedName>
</protein>
<evidence type="ECO:0000313" key="3">
    <source>
        <dbReference type="EMBL" id="JAP54165.1"/>
    </source>
</evidence>
<keyword evidence="1" id="KW-1133">Transmembrane helix</keyword>
<feature type="transmembrane region" description="Helical" evidence="1">
    <location>
        <begin position="368"/>
        <end position="388"/>
    </location>
</feature>
<evidence type="ECO:0000256" key="2">
    <source>
        <dbReference type="SAM" id="SignalP"/>
    </source>
</evidence>
<gene>
    <name evidence="3" type="ORF">TR104684</name>
</gene>
<sequence>MHLSGRSPGFHSQCLCYVHFFPFLLALTISAHTAKGDAQSTKTPKTLYSTSNGSISRKPPEFDNYKEPCNFYCYLTSDNLDEVNCTAIPFAPPHKESTNIHCYLDKVERKIVIGNKSSVRRITPGGLRVLVSPRVARLPSSKTHLSLYLRLNILEMNATALKGLESVLQQIQIYNLHSLHPDTFARHRRLRAVTLDTATAPEFPPTLAAKLQQNDTDLPIRPFFRIFPEDAGRPFAFNMDVRCHRCGNKSEYGGEETENLVVITFPRERRPSTPLPPLNVLDSLSLLYLDGCPHLEAGLGCPVSVDVDNLNTTNKKTLGNPLLPYVVSELAPTGWSDDDDGLTNGEASDASAKLLIGGAHSSVLTTFLIVWCSLLTIVLLCICVVLFIRRQRLFTPKSLKSYTLRTPVVSTKRIINYSGSCEELTCQQAATALATGFNSNSAYQTPSLRSSNILLNHPSSTLRRPSRNSYAAGDGRVATGLHPNGCDPGAAAVFSPPLCGTTSLRGRRSLGQRLSVGEYDDNNETLMDSPKAYWGMSPGLLPPPPPSGPTMANGDARVAHFSGVTEAAVPDGLPPRPPSLLRSPAVVTANTGPAYKRSQDGIFEMT</sequence>
<name>A0A0X3PQD9_SCHSO</name>